<dbReference type="EMBL" id="CP120682">
    <property type="protein sequence ID" value="WKN38957.1"/>
    <property type="molecule type" value="Genomic_DNA"/>
</dbReference>
<dbReference type="AlphaFoldDB" id="A0AA49GR16"/>
<evidence type="ECO:0000313" key="3">
    <source>
        <dbReference type="EMBL" id="WKN38957.1"/>
    </source>
</evidence>
<dbReference type="SUPFAM" id="SSF56925">
    <property type="entry name" value="OMPA-like"/>
    <property type="match status" value="1"/>
</dbReference>
<dbReference type="Pfam" id="PF13568">
    <property type="entry name" value="OMP_b-brl_2"/>
    <property type="match status" value="1"/>
</dbReference>
<organism evidence="3">
    <name type="scientific">Roseihalotalea indica</name>
    <dbReference type="NCBI Taxonomy" id="2867963"/>
    <lineage>
        <taxon>Bacteria</taxon>
        <taxon>Pseudomonadati</taxon>
        <taxon>Bacteroidota</taxon>
        <taxon>Cytophagia</taxon>
        <taxon>Cytophagales</taxon>
        <taxon>Catalimonadaceae</taxon>
        <taxon>Roseihalotalea</taxon>
    </lineage>
</organism>
<keyword evidence="1" id="KW-0732">Signal</keyword>
<dbReference type="InterPro" id="IPR025665">
    <property type="entry name" value="Beta-barrel_OMP_2"/>
</dbReference>
<sequence>MKKFTFIFLLNLIVSSALLAQVSVGIKAGGALANQVYKGIGLTSNGNSDNLKDAHLGGLFVSAPLSERFTLQPEVLYSNKGFQAGRYVPTRFHLHYVSLSVMLQAQLLDKLTVELGPEVGYLIDANASNLPISVSGSPSTYDQMLYSYKDLDLALNIGVGYSLFDRWNLNLRYNMGIADVLEDFTISVAGQDEPVLISGSTYNRSLQLSVGLRLF</sequence>
<feature type="domain" description="Outer membrane protein beta-barrel" evidence="2">
    <location>
        <begin position="50"/>
        <end position="181"/>
    </location>
</feature>
<accession>A0AA49GR16</accession>
<feature type="chain" id="PRO_5041394421" evidence="1">
    <location>
        <begin position="21"/>
        <end position="215"/>
    </location>
</feature>
<reference evidence="3" key="2">
    <citation type="journal article" date="2024" name="Antonie Van Leeuwenhoek">
        <title>Roseihalotalea indica gen. nov., sp. nov., a halophilic Bacteroidetes from mesopelagic Southwest Indian Ocean with higher carbohydrate metabolic potential.</title>
        <authorList>
            <person name="Chen B."/>
            <person name="Zhang M."/>
            <person name="Lin D."/>
            <person name="Ye J."/>
            <person name="Tang K."/>
        </authorList>
    </citation>
    <scope>NUCLEOTIDE SEQUENCE</scope>
    <source>
        <strain evidence="3">TK19036</strain>
    </source>
</reference>
<dbReference type="Gene3D" id="2.40.160.60">
    <property type="entry name" value="Outer membrane protein transport protein (OMPP1/FadL/TodX)"/>
    <property type="match status" value="1"/>
</dbReference>
<evidence type="ECO:0000259" key="2">
    <source>
        <dbReference type="Pfam" id="PF13568"/>
    </source>
</evidence>
<reference evidence="3" key="1">
    <citation type="journal article" date="2023" name="Comput. Struct. Biotechnol. J.">
        <title>Discovery of a novel marine Bacteroidetes with a rich repertoire of carbohydrate-active enzymes.</title>
        <authorList>
            <person name="Chen B."/>
            <person name="Liu G."/>
            <person name="Chen Q."/>
            <person name="Wang H."/>
            <person name="Liu L."/>
            <person name="Tang K."/>
        </authorList>
    </citation>
    <scope>NUCLEOTIDE SEQUENCE</scope>
    <source>
        <strain evidence="3">TK19036</strain>
    </source>
</reference>
<feature type="signal peptide" evidence="1">
    <location>
        <begin position="1"/>
        <end position="20"/>
    </location>
</feature>
<dbReference type="InterPro" id="IPR011250">
    <property type="entry name" value="OMP/PagP_B-barrel"/>
</dbReference>
<evidence type="ECO:0000256" key="1">
    <source>
        <dbReference type="SAM" id="SignalP"/>
    </source>
</evidence>
<gene>
    <name evidence="3" type="ORF">K4G66_09610</name>
</gene>
<name>A0AA49GR16_9BACT</name>
<proteinExistence type="predicted"/>
<protein>
    <submittedName>
        <fullName evidence="3">Porin family protein</fullName>
    </submittedName>
</protein>